<dbReference type="RefSeq" id="YP_009665655.1">
    <property type="nucleotide sequence ID" value="NC_043252.1"/>
</dbReference>
<dbReference type="GeneID" id="41332232"/>
<evidence type="ECO:0000313" key="2">
    <source>
        <dbReference type="EMBL" id="AAR26917.1"/>
    </source>
</evidence>
<name>Q6XLZ4_9PHYC</name>
<dbReference type="KEGG" id="vg:41332232"/>
<feature type="region of interest" description="Disordered" evidence="1">
    <location>
        <begin position="103"/>
        <end position="132"/>
    </location>
</feature>
<proteinExistence type="predicted"/>
<sequence>MSDIKIYTHCKRCKYSREIMTLSAELGVEHRVQFIDLDKNPPPTWLPGTPSLVCGNDVYCGDAAFKYVENMQRSTAAAEPSKAMTGQPSVASKGLGLSQAFAPVPSAVSDDDESRPMISTNDMMNRLLAERR</sequence>
<accession>Q6XLZ4</accession>
<protein>
    <submittedName>
        <fullName evidence="2">FirrV-1-B42</fullName>
    </submittedName>
</protein>
<reference evidence="2" key="2">
    <citation type="submission" date="2003-01" db="EMBL/GenBank/DDBJ databases">
        <title>Partial Nucleotide Sequence of the Feldmannia irregularis Virus FirrV-1 Genome: On the Evolution of Large Phaeoviral Genomes.</title>
        <authorList>
            <person name="Delaroque N."/>
            <person name="Knippers R."/>
            <person name="Mueller D.G."/>
            <person name="Boland W."/>
        </authorList>
    </citation>
    <scope>NUCLEOTIDE SEQUENCE</scope>
    <source>
        <strain evidence="2">FirrV-1</strain>
    </source>
</reference>
<organism evidence="2">
    <name type="scientific">Feldmannia irregularis virus a</name>
    <dbReference type="NCBI Taxonomy" id="231992"/>
    <lineage>
        <taxon>Viruses</taxon>
        <taxon>Varidnaviria</taxon>
        <taxon>Bamfordvirae</taxon>
        <taxon>Nucleocytoviricota</taxon>
        <taxon>Megaviricetes</taxon>
        <taxon>Algavirales</taxon>
        <taxon>Phycodnaviridae</taxon>
        <taxon>Phaeovirus</taxon>
        <taxon>Phaeovirus irregularis</taxon>
    </lineage>
</organism>
<dbReference type="EMBL" id="AY225134">
    <property type="protein sequence ID" value="AAR26917.1"/>
    <property type="molecule type" value="Genomic_DNA"/>
</dbReference>
<evidence type="ECO:0000256" key="1">
    <source>
        <dbReference type="SAM" id="MobiDB-lite"/>
    </source>
</evidence>
<reference evidence="2" key="1">
    <citation type="journal article" date="2003" name="J. Mol. Evol.">
        <title>Comparisons of two large phaeoviral genomes and evolutionary implications.</title>
        <authorList>
            <person name="Delaroque N."/>
            <person name="Boland W."/>
            <person name="Muller D.G."/>
            <person name="Knippers R."/>
        </authorList>
    </citation>
    <scope>NUCLEOTIDE SEQUENCE</scope>
    <source>
        <strain evidence="2">FirrV-1</strain>
    </source>
</reference>